<dbReference type="EMBL" id="GGEC01023333">
    <property type="protein sequence ID" value="MBX03817.1"/>
    <property type="molecule type" value="Transcribed_RNA"/>
</dbReference>
<sequence>MIGFCTLSTGFMEISDSTTLRTLQILYWQAKFGLGD</sequence>
<name>A0A2P2KDL0_RHIMU</name>
<evidence type="ECO:0000313" key="1">
    <source>
        <dbReference type="EMBL" id="MBX03817.1"/>
    </source>
</evidence>
<proteinExistence type="predicted"/>
<protein>
    <submittedName>
        <fullName evidence="1">Selenium binding family protein</fullName>
    </submittedName>
</protein>
<accession>A0A2P2KDL0</accession>
<organism evidence="1">
    <name type="scientific">Rhizophora mucronata</name>
    <name type="common">Asiatic mangrove</name>
    <dbReference type="NCBI Taxonomy" id="61149"/>
    <lineage>
        <taxon>Eukaryota</taxon>
        <taxon>Viridiplantae</taxon>
        <taxon>Streptophyta</taxon>
        <taxon>Embryophyta</taxon>
        <taxon>Tracheophyta</taxon>
        <taxon>Spermatophyta</taxon>
        <taxon>Magnoliopsida</taxon>
        <taxon>eudicotyledons</taxon>
        <taxon>Gunneridae</taxon>
        <taxon>Pentapetalae</taxon>
        <taxon>rosids</taxon>
        <taxon>fabids</taxon>
        <taxon>Malpighiales</taxon>
        <taxon>Rhizophoraceae</taxon>
        <taxon>Rhizophora</taxon>
    </lineage>
</organism>
<dbReference type="AlphaFoldDB" id="A0A2P2KDL0"/>
<reference evidence="1" key="1">
    <citation type="submission" date="2018-02" db="EMBL/GenBank/DDBJ databases">
        <title>Rhizophora mucronata_Transcriptome.</title>
        <authorList>
            <person name="Meera S.P."/>
            <person name="Sreeshan A."/>
            <person name="Augustine A."/>
        </authorList>
    </citation>
    <scope>NUCLEOTIDE SEQUENCE</scope>
    <source>
        <tissue evidence="1">Leaf</tissue>
    </source>
</reference>